<feature type="domain" description="DUF4220" evidence="2">
    <location>
        <begin position="1"/>
        <end position="288"/>
    </location>
</feature>
<dbReference type="Proteomes" id="UP000467840">
    <property type="component" value="Chromosome 11"/>
</dbReference>
<dbReference type="AlphaFoldDB" id="A0A6A6NCI5"/>
<dbReference type="Pfam" id="PF13968">
    <property type="entry name" value="DUF4220"/>
    <property type="match status" value="1"/>
</dbReference>
<protein>
    <recommendedName>
        <fullName evidence="2">DUF4220 domain-containing protein</fullName>
    </recommendedName>
</protein>
<organism evidence="3 4">
    <name type="scientific">Hevea brasiliensis</name>
    <name type="common">Para rubber tree</name>
    <name type="synonym">Siphonia brasiliensis</name>
    <dbReference type="NCBI Taxonomy" id="3981"/>
    <lineage>
        <taxon>Eukaryota</taxon>
        <taxon>Viridiplantae</taxon>
        <taxon>Streptophyta</taxon>
        <taxon>Embryophyta</taxon>
        <taxon>Tracheophyta</taxon>
        <taxon>Spermatophyta</taxon>
        <taxon>Magnoliopsida</taxon>
        <taxon>eudicotyledons</taxon>
        <taxon>Gunneridae</taxon>
        <taxon>Pentapetalae</taxon>
        <taxon>rosids</taxon>
        <taxon>fabids</taxon>
        <taxon>Malpighiales</taxon>
        <taxon>Euphorbiaceae</taxon>
        <taxon>Crotonoideae</taxon>
        <taxon>Micrandreae</taxon>
        <taxon>Hevea</taxon>
    </lineage>
</organism>
<evidence type="ECO:0000313" key="4">
    <source>
        <dbReference type="Proteomes" id="UP000467840"/>
    </source>
</evidence>
<keyword evidence="1" id="KW-0812">Transmembrane</keyword>
<feature type="transmembrane region" description="Helical" evidence="1">
    <location>
        <begin position="243"/>
        <end position="263"/>
    </location>
</feature>
<proteinExistence type="predicted"/>
<evidence type="ECO:0000259" key="2">
    <source>
        <dbReference type="Pfam" id="PF13968"/>
    </source>
</evidence>
<keyword evidence="1" id="KW-0472">Membrane</keyword>
<comment type="caution">
    <text evidence="3">The sequence shown here is derived from an EMBL/GenBank/DDBJ whole genome shotgun (WGS) entry which is preliminary data.</text>
</comment>
<feature type="transmembrane region" description="Helical" evidence="1">
    <location>
        <begin position="275"/>
        <end position="294"/>
    </location>
</feature>
<dbReference type="Pfam" id="PF04578">
    <property type="entry name" value="DUF594"/>
    <property type="match status" value="1"/>
</dbReference>
<dbReference type="InterPro" id="IPR025315">
    <property type="entry name" value="DUF4220"/>
</dbReference>
<accession>A0A6A6NCI5</accession>
<gene>
    <name evidence="3" type="ORF">GH714_006196</name>
</gene>
<dbReference type="InterPro" id="IPR007658">
    <property type="entry name" value="DUF594"/>
</dbReference>
<name>A0A6A6NCI5_HEVBR</name>
<keyword evidence="1" id="KW-1133">Transmembrane helix</keyword>
<dbReference type="EMBL" id="JAAGAX010000002">
    <property type="protein sequence ID" value="KAF2322069.1"/>
    <property type="molecule type" value="Genomic_DNA"/>
</dbReference>
<dbReference type="PANTHER" id="PTHR31325">
    <property type="entry name" value="OS01G0798800 PROTEIN-RELATED"/>
    <property type="match status" value="1"/>
</dbReference>
<sequence>MSADWAATVSLSVISRSYSDCTMDISSVMMAFWAPFLLLHLGGPDTITALSLEDNELWLRHSLGLAVQLYLACQIIRRSWIGTPLNVLAILVLFVGVIKYGERTWILWSVSSEQFRDSMLRDPDPGPNYAKFMDEHSSKQAEGYEVSVEPLIEAPAEVEFVPNAPKNSNIPNATILNTAHHFFVNFKPLFADLILSYLDRKNSQSFFQGCTWEEAFDVIGYELGFMFDTLYTKAIVIYTYTGSFLRFFNLSFTSFIFVAFLVVDKQSTSPVDLSISYLLMVGAIVLEFKVYKFCIDMLQSYQHSNLQVIQNDLKMFIFNHLWRKSKQASDFIQGCKQASDIMEYCKRLCAQRGDQVLQERRCFYEIGWSVEVEFDQSILLWHIATDLCYYYDVEKKPVLVERPECKVSKALADYMLHLLVNCPFMLPSGIGKIRFQDTCAEAIEFFQERKFFMEGDLDQNKKLRVKACTTLIKVNTKIKPSEVKGDRSKSVLFDACRLAKSLQSLKMEETWPYEKWEMISHVWIEMLSYAANQCRFNYHAKQLREGGELLTHVWLLMTHLGISEKFQIAESHERVKLVVT</sequence>
<feature type="transmembrane region" description="Helical" evidence="1">
    <location>
        <begin position="83"/>
        <end position="101"/>
    </location>
</feature>
<evidence type="ECO:0000256" key="1">
    <source>
        <dbReference type="SAM" id="Phobius"/>
    </source>
</evidence>
<keyword evidence="4" id="KW-1185">Reference proteome</keyword>
<evidence type="ECO:0000313" key="3">
    <source>
        <dbReference type="EMBL" id="KAF2322069.1"/>
    </source>
</evidence>
<reference evidence="3 4" key="1">
    <citation type="journal article" date="2020" name="Mol. Plant">
        <title>The Chromosome-Based Rubber Tree Genome Provides New Insights into Spurge Genome Evolution and Rubber Biosynthesis.</title>
        <authorList>
            <person name="Liu J."/>
            <person name="Shi C."/>
            <person name="Shi C.C."/>
            <person name="Li W."/>
            <person name="Zhang Q.J."/>
            <person name="Zhang Y."/>
            <person name="Li K."/>
            <person name="Lu H.F."/>
            <person name="Shi C."/>
            <person name="Zhu S.T."/>
            <person name="Xiao Z.Y."/>
            <person name="Nan H."/>
            <person name="Yue Y."/>
            <person name="Zhu X.G."/>
            <person name="Wu Y."/>
            <person name="Hong X.N."/>
            <person name="Fan G.Y."/>
            <person name="Tong Y."/>
            <person name="Zhang D."/>
            <person name="Mao C.L."/>
            <person name="Liu Y.L."/>
            <person name="Hao S.J."/>
            <person name="Liu W.Q."/>
            <person name="Lv M.Q."/>
            <person name="Zhang H.B."/>
            <person name="Liu Y."/>
            <person name="Hu-Tang G.R."/>
            <person name="Wang J.P."/>
            <person name="Wang J.H."/>
            <person name="Sun Y.H."/>
            <person name="Ni S.B."/>
            <person name="Chen W.B."/>
            <person name="Zhang X.C."/>
            <person name="Jiao Y.N."/>
            <person name="Eichler E.E."/>
            <person name="Li G.H."/>
            <person name="Liu X."/>
            <person name="Gao L.Z."/>
        </authorList>
    </citation>
    <scope>NUCLEOTIDE SEQUENCE [LARGE SCALE GENOMIC DNA]</scope>
    <source>
        <strain evidence="4">cv. GT1</strain>
        <tissue evidence="3">Leaf</tissue>
    </source>
</reference>